<sequence>MKTERRFAWTGEEDRREVCDYMRIRDPTESTCECSRRIRCNTWPSSGKYAKPKSCTSDIDDSNRNVNTARQKKHAALWLN</sequence>
<keyword evidence="2" id="KW-1185">Reference proteome</keyword>
<accession>A0A4C1ZJN4</accession>
<comment type="caution">
    <text evidence="1">The sequence shown here is derived from an EMBL/GenBank/DDBJ whole genome shotgun (WGS) entry which is preliminary data.</text>
</comment>
<organism evidence="1 2">
    <name type="scientific">Eumeta variegata</name>
    <name type="common">Bagworm moth</name>
    <name type="synonym">Eumeta japonica</name>
    <dbReference type="NCBI Taxonomy" id="151549"/>
    <lineage>
        <taxon>Eukaryota</taxon>
        <taxon>Metazoa</taxon>
        <taxon>Ecdysozoa</taxon>
        <taxon>Arthropoda</taxon>
        <taxon>Hexapoda</taxon>
        <taxon>Insecta</taxon>
        <taxon>Pterygota</taxon>
        <taxon>Neoptera</taxon>
        <taxon>Endopterygota</taxon>
        <taxon>Lepidoptera</taxon>
        <taxon>Glossata</taxon>
        <taxon>Ditrysia</taxon>
        <taxon>Tineoidea</taxon>
        <taxon>Psychidae</taxon>
        <taxon>Oiketicinae</taxon>
        <taxon>Eumeta</taxon>
    </lineage>
</organism>
<dbReference type="EMBL" id="BGZK01001836">
    <property type="protein sequence ID" value="GBP87119.1"/>
    <property type="molecule type" value="Genomic_DNA"/>
</dbReference>
<reference evidence="1 2" key="1">
    <citation type="journal article" date="2019" name="Commun. Biol.">
        <title>The bagworm genome reveals a unique fibroin gene that provides high tensile strength.</title>
        <authorList>
            <person name="Kono N."/>
            <person name="Nakamura H."/>
            <person name="Ohtoshi R."/>
            <person name="Tomita M."/>
            <person name="Numata K."/>
            <person name="Arakawa K."/>
        </authorList>
    </citation>
    <scope>NUCLEOTIDE SEQUENCE [LARGE SCALE GENOMIC DNA]</scope>
</reference>
<proteinExistence type="predicted"/>
<evidence type="ECO:0000313" key="1">
    <source>
        <dbReference type="EMBL" id="GBP87119.1"/>
    </source>
</evidence>
<gene>
    <name evidence="1" type="ORF">EVAR_59776_1</name>
</gene>
<name>A0A4C1ZJN4_EUMVA</name>
<evidence type="ECO:0000313" key="2">
    <source>
        <dbReference type="Proteomes" id="UP000299102"/>
    </source>
</evidence>
<dbReference type="Proteomes" id="UP000299102">
    <property type="component" value="Unassembled WGS sequence"/>
</dbReference>
<protein>
    <submittedName>
        <fullName evidence="1">Uncharacterized protein</fullName>
    </submittedName>
</protein>
<dbReference type="AlphaFoldDB" id="A0A4C1ZJN4"/>